<keyword evidence="1" id="KW-0808">Transferase</keyword>
<dbReference type="AlphaFoldDB" id="A0A0K2TPA9"/>
<organism evidence="1">
    <name type="scientific">Lepeophtheirus salmonis</name>
    <name type="common">Salmon louse</name>
    <name type="synonym">Caligus salmonis</name>
    <dbReference type="NCBI Taxonomy" id="72036"/>
    <lineage>
        <taxon>Eukaryota</taxon>
        <taxon>Metazoa</taxon>
        <taxon>Ecdysozoa</taxon>
        <taxon>Arthropoda</taxon>
        <taxon>Crustacea</taxon>
        <taxon>Multicrustacea</taxon>
        <taxon>Hexanauplia</taxon>
        <taxon>Copepoda</taxon>
        <taxon>Siphonostomatoida</taxon>
        <taxon>Caligidae</taxon>
        <taxon>Lepeophtheirus</taxon>
    </lineage>
</organism>
<proteinExistence type="predicted"/>
<name>A0A0K2TPA9_LEPSM</name>
<reference evidence="1" key="1">
    <citation type="submission" date="2014-05" db="EMBL/GenBank/DDBJ databases">
        <authorList>
            <person name="Chronopoulou M."/>
        </authorList>
    </citation>
    <scope>NUCLEOTIDE SEQUENCE</scope>
    <source>
        <tissue evidence="1">Whole organism</tissue>
    </source>
</reference>
<dbReference type="EMBL" id="HACA01010463">
    <property type="protein sequence ID" value="CDW27824.1"/>
    <property type="molecule type" value="Transcribed_RNA"/>
</dbReference>
<accession>A0A0K2TPA9</accession>
<keyword evidence="1" id="KW-0489">Methyltransferase</keyword>
<evidence type="ECO:0000313" key="1">
    <source>
        <dbReference type="EMBL" id="CDW27824.1"/>
    </source>
</evidence>
<protein>
    <submittedName>
        <fullName evidence="1">Histonelysine Nmethyltransferase SETMARlike [Hydra vulgaris]</fullName>
    </submittedName>
</protein>
<sequence>MAWLEKCYEDSVVSETTIKRRLAAFKPVCRDTNDAEISVRSNETATTENIKKSTKIVLNHQKVKLCDLENNLLPSYCTTIFP</sequence>
<dbReference type="GO" id="GO:0008168">
    <property type="term" value="F:methyltransferase activity"/>
    <property type="evidence" value="ECO:0007669"/>
    <property type="project" value="UniProtKB-KW"/>
</dbReference>
<dbReference type="GO" id="GO:0032259">
    <property type="term" value="P:methylation"/>
    <property type="evidence" value="ECO:0007669"/>
    <property type="project" value="UniProtKB-KW"/>
</dbReference>